<dbReference type="OrthoDB" id="10001675at2759"/>
<organism evidence="1 2">
    <name type="scientific">Symbiodinium pilosum</name>
    <name type="common">Dinoflagellate</name>
    <dbReference type="NCBI Taxonomy" id="2952"/>
    <lineage>
        <taxon>Eukaryota</taxon>
        <taxon>Sar</taxon>
        <taxon>Alveolata</taxon>
        <taxon>Dinophyceae</taxon>
        <taxon>Suessiales</taxon>
        <taxon>Symbiodiniaceae</taxon>
        <taxon>Symbiodinium</taxon>
    </lineage>
</organism>
<proteinExistence type="predicted"/>
<protein>
    <recommendedName>
        <fullName evidence="3">Methyltransferase FkbM domain-containing protein</fullName>
    </recommendedName>
</protein>
<sequence length="210" mass="23770">MIDDNFYNTEINLTTHRATPDNVVDLFRRHVVPEVFDVLSLDTDGNQWLLWMNLCKDGGYRPRIVMIEYNVDLPFDEDVAVRYSSYPVHQLCLANLGKFPSMVSASITALRNLGRALGYALVHIGAVDLTFVRADSLHGLSFPAQDDPAGLCALARYQARGRKHLLHRCATGWRQKPAHEILTNSASALSGDFRLNDTDWTFERVLRTYC</sequence>
<dbReference type="Proteomes" id="UP000649617">
    <property type="component" value="Unassembled WGS sequence"/>
</dbReference>
<accession>A0A812X7X9</accession>
<gene>
    <name evidence="1" type="ORF">SPIL2461_LOCUS20626</name>
</gene>
<name>A0A812X7X9_SYMPI</name>
<evidence type="ECO:0000313" key="2">
    <source>
        <dbReference type="Proteomes" id="UP000649617"/>
    </source>
</evidence>
<evidence type="ECO:0008006" key="3">
    <source>
        <dbReference type="Google" id="ProtNLM"/>
    </source>
</evidence>
<keyword evidence="2" id="KW-1185">Reference proteome</keyword>
<evidence type="ECO:0000313" key="1">
    <source>
        <dbReference type="EMBL" id="CAE7722768.1"/>
    </source>
</evidence>
<dbReference type="AlphaFoldDB" id="A0A812X7X9"/>
<reference evidence="1" key="1">
    <citation type="submission" date="2021-02" db="EMBL/GenBank/DDBJ databases">
        <authorList>
            <person name="Dougan E. K."/>
            <person name="Rhodes N."/>
            <person name="Thang M."/>
            <person name="Chan C."/>
        </authorList>
    </citation>
    <scope>NUCLEOTIDE SEQUENCE</scope>
</reference>
<dbReference type="EMBL" id="CAJNIZ010045527">
    <property type="protein sequence ID" value="CAE7722768.1"/>
    <property type="molecule type" value="Genomic_DNA"/>
</dbReference>
<comment type="caution">
    <text evidence="1">The sequence shown here is derived from an EMBL/GenBank/DDBJ whole genome shotgun (WGS) entry which is preliminary data.</text>
</comment>